<organism evidence="1 2">
    <name type="scientific">Clunio marinus</name>
    <dbReference type="NCBI Taxonomy" id="568069"/>
    <lineage>
        <taxon>Eukaryota</taxon>
        <taxon>Metazoa</taxon>
        <taxon>Ecdysozoa</taxon>
        <taxon>Arthropoda</taxon>
        <taxon>Hexapoda</taxon>
        <taxon>Insecta</taxon>
        <taxon>Pterygota</taxon>
        <taxon>Neoptera</taxon>
        <taxon>Endopterygota</taxon>
        <taxon>Diptera</taxon>
        <taxon>Nematocera</taxon>
        <taxon>Chironomoidea</taxon>
        <taxon>Chironomidae</taxon>
        <taxon>Clunio</taxon>
    </lineage>
</organism>
<name>A0A1J1J7S9_9DIPT</name>
<evidence type="ECO:0000313" key="1">
    <source>
        <dbReference type="EMBL" id="CRL08018.1"/>
    </source>
</evidence>
<dbReference type="Proteomes" id="UP000183832">
    <property type="component" value="Unassembled WGS sequence"/>
</dbReference>
<evidence type="ECO:0000313" key="2">
    <source>
        <dbReference type="Proteomes" id="UP000183832"/>
    </source>
</evidence>
<gene>
    <name evidence="1" type="ORF">CLUMA_CG021163</name>
</gene>
<sequence length="82" mass="9913">MQSYLTFLFVMRNKKFYNKYFCTQVSLEEKFTRDMKSFYDLKMTVAFKTKSLKTKVDIMKKKANFSAEFSLNFVDDIWNANQ</sequence>
<proteinExistence type="predicted"/>
<protein>
    <submittedName>
        <fullName evidence="1">CLUMA_CG021163, isoform A</fullName>
    </submittedName>
</protein>
<keyword evidence="2" id="KW-1185">Reference proteome</keyword>
<reference evidence="1 2" key="1">
    <citation type="submission" date="2015-04" db="EMBL/GenBank/DDBJ databases">
        <authorList>
            <person name="Syromyatnikov M.Y."/>
            <person name="Popov V.N."/>
        </authorList>
    </citation>
    <scope>NUCLEOTIDE SEQUENCE [LARGE SCALE GENOMIC DNA]</scope>
</reference>
<dbReference type="EMBL" id="CVRI01000074">
    <property type="protein sequence ID" value="CRL08018.1"/>
    <property type="molecule type" value="Genomic_DNA"/>
</dbReference>
<dbReference type="AlphaFoldDB" id="A0A1J1J7S9"/>
<accession>A0A1J1J7S9</accession>